<dbReference type="AlphaFoldDB" id="A0A652YX40"/>
<accession>A0A652YX40</accession>
<sequence length="181" mass="19407">MFERFTADARAVVVDAVGSADQVTPQELLEALLATDRGIATATLRECGVTAESLHSETPTNDLDQDADVLASIGIDLAAIRESLEQAFGKGALDEPVVPAGIGSRRSRFAFPRSRFEKDAKKVLELSLREAVVHKSNHIGAEHILLGILRVADGPTRTALEAQVSIPEIRSRLESAMRPAA</sequence>
<proteinExistence type="predicted"/>
<dbReference type="Gene3D" id="1.10.1780.10">
    <property type="entry name" value="Clp, N-terminal domain"/>
    <property type="match status" value="2"/>
</dbReference>
<comment type="caution">
    <text evidence="2">The sequence shown here is derived from an EMBL/GenBank/DDBJ whole genome shotgun (WGS) entry which is preliminary data.</text>
</comment>
<gene>
    <name evidence="2" type="ORF">FNL38_101417</name>
</gene>
<protein>
    <submittedName>
        <fullName evidence="2">ClpA/ClpB-like protein</fullName>
    </submittedName>
</protein>
<evidence type="ECO:0000259" key="1">
    <source>
        <dbReference type="Pfam" id="PF02861"/>
    </source>
</evidence>
<dbReference type="InterPro" id="IPR036628">
    <property type="entry name" value="Clp_N_dom_sf"/>
</dbReference>
<dbReference type="SUPFAM" id="SSF81923">
    <property type="entry name" value="Double Clp-N motif"/>
    <property type="match status" value="2"/>
</dbReference>
<dbReference type="InterPro" id="IPR004176">
    <property type="entry name" value="Clp_R_N"/>
</dbReference>
<dbReference type="EMBL" id="VNIQ01000001">
    <property type="protein sequence ID" value="TYQ08050.1"/>
    <property type="molecule type" value="Genomic_DNA"/>
</dbReference>
<name>A0A652YX40_NOCGL</name>
<reference evidence="2" key="1">
    <citation type="submission" date="2019-07" db="EMBL/GenBank/DDBJ databases">
        <title>Genomic Encyclopedia of Type Strains, Phase IV (KMG-IV): sequencing the most valuable type-strain genomes for metagenomic binning, comparative biology and taxonomic classification.</title>
        <authorList>
            <person name="Goeker M."/>
        </authorList>
    </citation>
    <scope>NUCLEOTIDE SEQUENCE</scope>
    <source>
        <strain evidence="2">DSM 44596</strain>
    </source>
</reference>
<dbReference type="Pfam" id="PF02861">
    <property type="entry name" value="Clp_N"/>
    <property type="match status" value="1"/>
</dbReference>
<evidence type="ECO:0000313" key="2">
    <source>
        <dbReference type="EMBL" id="TYQ08050.1"/>
    </source>
</evidence>
<organism evidence="2">
    <name type="scientific">Nocardia globerula</name>
    <dbReference type="NCBI Taxonomy" id="1818"/>
    <lineage>
        <taxon>Bacteria</taxon>
        <taxon>Bacillati</taxon>
        <taxon>Actinomycetota</taxon>
        <taxon>Actinomycetes</taxon>
        <taxon>Mycobacteriales</taxon>
        <taxon>Nocardiaceae</taxon>
        <taxon>Nocardia</taxon>
    </lineage>
</organism>
<feature type="domain" description="Clp R" evidence="1">
    <location>
        <begin position="115"/>
        <end position="177"/>
    </location>
</feature>